<keyword evidence="2" id="KW-1185">Reference proteome</keyword>
<proteinExistence type="predicted"/>
<evidence type="ECO:0000313" key="2">
    <source>
        <dbReference type="Proteomes" id="UP000606974"/>
    </source>
</evidence>
<evidence type="ECO:0000313" key="1">
    <source>
        <dbReference type="EMBL" id="KAF7507753.1"/>
    </source>
</evidence>
<name>A0A8H7AER4_9EURO</name>
<protein>
    <submittedName>
        <fullName evidence="1">Uncharacterized protein</fullName>
    </submittedName>
</protein>
<sequence>MSRAAQLNIDLDSEIPEDDALSHLELTGTSDLLKYMPCLQHTQPKKTSGPIAADLLSKTAAMV</sequence>
<reference evidence="1" key="1">
    <citation type="submission" date="2020-02" db="EMBL/GenBank/DDBJ databases">
        <authorList>
            <person name="Palmer J.M."/>
        </authorList>
    </citation>
    <scope>NUCLEOTIDE SEQUENCE</scope>
    <source>
        <strain evidence="1">EPUS1.4</strain>
        <tissue evidence="1">Thallus</tissue>
    </source>
</reference>
<dbReference type="Proteomes" id="UP000606974">
    <property type="component" value="Unassembled WGS sequence"/>
</dbReference>
<dbReference type="EMBL" id="JAACFV010000064">
    <property type="protein sequence ID" value="KAF7507753.1"/>
    <property type="molecule type" value="Genomic_DNA"/>
</dbReference>
<comment type="caution">
    <text evidence="1">The sequence shown here is derived from an EMBL/GenBank/DDBJ whole genome shotgun (WGS) entry which is preliminary data.</text>
</comment>
<gene>
    <name evidence="1" type="ORF">GJ744_010182</name>
</gene>
<dbReference type="AlphaFoldDB" id="A0A8H7AER4"/>
<organism evidence="1 2">
    <name type="scientific">Endocarpon pusillum</name>
    <dbReference type="NCBI Taxonomy" id="364733"/>
    <lineage>
        <taxon>Eukaryota</taxon>
        <taxon>Fungi</taxon>
        <taxon>Dikarya</taxon>
        <taxon>Ascomycota</taxon>
        <taxon>Pezizomycotina</taxon>
        <taxon>Eurotiomycetes</taxon>
        <taxon>Chaetothyriomycetidae</taxon>
        <taxon>Verrucariales</taxon>
        <taxon>Verrucariaceae</taxon>
        <taxon>Endocarpon</taxon>
    </lineage>
</organism>
<accession>A0A8H7AER4</accession>